<keyword evidence="1" id="KW-0175">Coiled coil</keyword>
<evidence type="ECO:0000256" key="1">
    <source>
        <dbReference type="SAM" id="Coils"/>
    </source>
</evidence>
<dbReference type="EMBL" id="HBGW01011532">
    <property type="protein sequence ID" value="CAD9512826.1"/>
    <property type="molecule type" value="Transcribed_RNA"/>
</dbReference>
<feature type="compositionally biased region" description="Low complexity" evidence="2">
    <location>
        <begin position="372"/>
        <end position="386"/>
    </location>
</feature>
<accession>A0A7S2I9D9</accession>
<proteinExistence type="predicted"/>
<feature type="region of interest" description="Disordered" evidence="2">
    <location>
        <begin position="280"/>
        <end position="392"/>
    </location>
</feature>
<feature type="coiled-coil region" evidence="1">
    <location>
        <begin position="77"/>
        <end position="111"/>
    </location>
</feature>
<gene>
    <name evidence="3" type="ORF">BRAN1462_LOCUS7297</name>
</gene>
<reference evidence="3" key="1">
    <citation type="submission" date="2021-01" db="EMBL/GenBank/DDBJ databases">
        <authorList>
            <person name="Corre E."/>
            <person name="Pelletier E."/>
            <person name="Niang G."/>
            <person name="Scheremetjew M."/>
            <person name="Finn R."/>
            <person name="Kale V."/>
            <person name="Holt S."/>
            <person name="Cochrane G."/>
            <person name="Meng A."/>
            <person name="Brown T."/>
            <person name="Cohen L."/>
        </authorList>
    </citation>
    <scope>NUCLEOTIDE SEQUENCE</scope>
    <source>
        <strain evidence="3">RCC3387</strain>
    </source>
</reference>
<dbReference type="AlphaFoldDB" id="A0A7S2I9D9"/>
<feature type="compositionally biased region" description="Low complexity" evidence="2">
    <location>
        <begin position="293"/>
        <end position="307"/>
    </location>
</feature>
<name>A0A7S2I9D9_9DINO</name>
<organism evidence="3">
    <name type="scientific">Zooxanthella nutricula</name>
    <dbReference type="NCBI Taxonomy" id="1333877"/>
    <lineage>
        <taxon>Eukaryota</taxon>
        <taxon>Sar</taxon>
        <taxon>Alveolata</taxon>
        <taxon>Dinophyceae</taxon>
        <taxon>Peridiniales</taxon>
        <taxon>Peridiniales incertae sedis</taxon>
        <taxon>Zooxanthella</taxon>
    </lineage>
</organism>
<protein>
    <submittedName>
        <fullName evidence="3">Uncharacterized protein</fullName>
    </submittedName>
</protein>
<evidence type="ECO:0000256" key="2">
    <source>
        <dbReference type="SAM" id="MobiDB-lite"/>
    </source>
</evidence>
<feature type="region of interest" description="Disordered" evidence="2">
    <location>
        <begin position="493"/>
        <end position="520"/>
    </location>
</feature>
<evidence type="ECO:0000313" key="3">
    <source>
        <dbReference type="EMBL" id="CAD9512826.1"/>
    </source>
</evidence>
<sequence>MFAEEQPIGTHTHLACWLGHQRLSRDIEWFRNALDERLRIAGQQAQRATRDLEREAHWQDVLAQRESDLMSRVVAPREQKLEQAQAERERLAEMRAEEMQSRKRAEEARQRAFAEQQQEHAIERATQAECRVANARVVALRGEALQAERVAEDTRRQDELACRRADMQARLFEQRAQSAAGRRIADEEKQARLLAHVEEEQRRLDDKASAYADKVGRICRKEARRDELLREAEKARAKAALFHEKAREVLQQASEGNYSDVQALRARFEELVVLELSTPPATPRSVAKLPRNPASSPASPSRWSMSATSPKIRRSSFGDAADGSTMLTKRPSQRRPSLRAAGVGSPGTLVSATAQAGARSAGTPQASGLGPRSTSRSSHASSSLTAQDASPLDTRLSEQLACLGDMEPKDATGTHSDSSTASTCCLTSSTSGGRMFTLVDPLGFPQHLASSSSSIAIDATPPAASAGGSPDSPVACASPCSNSAAALGAGVKDLVGQGRPPDSASIPLQPQARTPLCYPR</sequence>